<comment type="caution">
    <text evidence="3">The sequence shown here is derived from an EMBL/GenBank/DDBJ whole genome shotgun (WGS) entry which is preliminary data.</text>
</comment>
<keyword evidence="4" id="KW-1185">Reference proteome</keyword>
<name>A0ABV1V6J1_9ACTN</name>
<evidence type="ECO:0000259" key="2">
    <source>
        <dbReference type="Pfam" id="PF12680"/>
    </source>
</evidence>
<feature type="region of interest" description="Disordered" evidence="1">
    <location>
        <begin position="1"/>
        <end position="35"/>
    </location>
</feature>
<dbReference type="Gene3D" id="3.10.450.50">
    <property type="match status" value="1"/>
</dbReference>
<evidence type="ECO:0000313" key="4">
    <source>
        <dbReference type="Proteomes" id="UP001445472"/>
    </source>
</evidence>
<protein>
    <submittedName>
        <fullName evidence="3">Nuclear transport factor 2 family protein</fullName>
    </submittedName>
</protein>
<dbReference type="Pfam" id="PF12680">
    <property type="entry name" value="SnoaL_2"/>
    <property type="match status" value="1"/>
</dbReference>
<dbReference type="EMBL" id="JBEPBX010000054">
    <property type="protein sequence ID" value="MER6618245.1"/>
    <property type="molecule type" value="Genomic_DNA"/>
</dbReference>
<proteinExistence type="predicted"/>
<dbReference type="InterPro" id="IPR037401">
    <property type="entry name" value="SnoaL-like"/>
</dbReference>
<dbReference type="InterPro" id="IPR032710">
    <property type="entry name" value="NTF2-like_dom_sf"/>
</dbReference>
<dbReference type="PANTHER" id="PTHR41252">
    <property type="entry name" value="BLR2505 PROTEIN"/>
    <property type="match status" value="1"/>
</dbReference>
<dbReference type="RefSeq" id="WP_100109518.1">
    <property type="nucleotide sequence ID" value="NZ_JBEPBX010000054.1"/>
</dbReference>
<gene>
    <name evidence="3" type="ORF">ABT276_34080</name>
</gene>
<organism evidence="3 4">
    <name type="scientific">Streptomyces xantholiticus</name>
    <dbReference type="NCBI Taxonomy" id="68285"/>
    <lineage>
        <taxon>Bacteria</taxon>
        <taxon>Bacillati</taxon>
        <taxon>Actinomycetota</taxon>
        <taxon>Actinomycetes</taxon>
        <taxon>Kitasatosporales</taxon>
        <taxon>Streptomycetaceae</taxon>
        <taxon>Streptomyces</taxon>
    </lineage>
</organism>
<dbReference type="CDD" id="cd00531">
    <property type="entry name" value="NTF2_like"/>
    <property type="match status" value="1"/>
</dbReference>
<evidence type="ECO:0000256" key="1">
    <source>
        <dbReference type="SAM" id="MobiDB-lite"/>
    </source>
</evidence>
<evidence type="ECO:0000313" key="3">
    <source>
        <dbReference type="EMBL" id="MER6618245.1"/>
    </source>
</evidence>
<sequence length="166" mass="17954">MQTASLPRTPTGAQPGPAVPDGTSPETDTAPRLPGRSAHLDLIQRAYRAFGSRDVAALLETLAPDVEWIHPEGMAAYGLGGTKHGHAGVREFLSHVPNVLGGMRLQPEEFVQSGDRVVVFGTRQVTSRRGRTETLSFVHSWTLSGGKAVRMEDIFDTAAFHRLIES</sequence>
<accession>A0ABV1V6J1</accession>
<feature type="domain" description="SnoaL-like" evidence="2">
    <location>
        <begin position="43"/>
        <end position="151"/>
    </location>
</feature>
<reference evidence="3 4" key="1">
    <citation type="submission" date="2024-06" db="EMBL/GenBank/DDBJ databases">
        <title>The Natural Products Discovery Center: Release of the First 8490 Sequenced Strains for Exploring Actinobacteria Biosynthetic Diversity.</title>
        <authorList>
            <person name="Kalkreuter E."/>
            <person name="Kautsar S.A."/>
            <person name="Yang D."/>
            <person name="Bader C.D."/>
            <person name="Teijaro C.N."/>
            <person name="Fluegel L."/>
            <person name="Davis C.M."/>
            <person name="Simpson J.R."/>
            <person name="Lauterbach L."/>
            <person name="Steele A.D."/>
            <person name="Gui C."/>
            <person name="Meng S."/>
            <person name="Li G."/>
            <person name="Viehrig K."/>
            <person name="Ye F."/>
            <person name="Su P."/>
            <person name="Kiefer A.F."/>
            <person name="Nichols A."/>
            <person name="Cepeda A.J."/>
            <person name="Yan W."/>
            <person name="Fan B."/>
            <person name="Jiang Y."/>
            <person name="Adhikari A."/>
            <person name="Zheng C.-J."/>
            <person name="Schuster L."/>
            <person name="Cowan T.M."/>
            <person name="Smanski M.J."/>
            <person name="Chevrette M.G."/>
            <person name="De Carvalho L.P.S."/>
            <person name="Shen B."/>
        </authorList>
    </citation>
    <scope>NUCLEOTIDE SEQUENCE [LARGE SCALE GENOMIC DNA]</scope>
    <source>
        <strain evidence="3 4">NPDC000837</strain>
    </source>
</reference>
<dbReference type="SUPFAM" id="SSF54427">
    <property type="entry name" value="NTF2-like"/>
    <property type="match status" value="1"/>
</dbReference>
<feature type="compositionally biased region" description="Polar residues" evidence="1">
    <location>
        <begin position="1"/>
        <end position="12"/>
    </location>
</feature>
<dbReference type="PANTHER" id="PTHR41252:SF1">
    <property type="entry name" value="BLR2505 PROTEIN"/>
    <property type="match status" value="1"/>
</dbReference>
<dbReference type="Proteomes" id="UP001445472">
    <property type="component" value="Unassembled WGS sequence"/>
</dbReference>